<feature type="transmembrane region" description="Helical" evidence="7">
    <location>
        <begin position="327"/>
        <end position="347"/>
    </location>
</feature>
<dbReference type="PATRIC" id="fig|1335616.4.peg.1028"/>
<dbReference type="PROSITE" id="PS50850">
    <property type="entry name" value="MFS"/>
    <property type="match status" value="1"/>
</dbReference>
<comment type="caution">
    <text evidence="10">The sequence shown here is derived from an EMBL/GenBank/DDBJ whole genome shotgun (WGS) entry which is preliminary data.</text>
</comment>
<keyword evidence="3" id="KW-1003">Cell membrane</keyword>
<feature type="transmembrane region" description="Helical" evidence="7">
    <location>
        <begin position="103"/>
        <end position="126"/>
    </location>
</feature>
<evidence type="ECO:0000256" key="3">
    <source>
        <dbReference type="ARBA" id="ARBA00022475"/>
    </source>
</evidence>
<evidence type="ECO:0000256" key="5">
    <source>
        <dbReference type="ARBA" id="ARBA00022989"/>
    </source>
</evidence>
<evidence type="ECO:0000256" key="8">
    <source>
        <dbReference type="SAM" id="SignalP"/>
    </source>
</evidence>
<feature type="domain" description="Major facilitator superfamily (MFS) profile" evidence="9">
    <location>
        <begin position="7"/>
        <end position="383"/>
    </location>
</feature>
<sequence>MSQQSKSLKISLLAISLILTSPTAITASIPAMQHSFTSISETNIEFLVTAPSFFMVLGILISPILVKYLREKNTVLLGLIIAGISGTLPVFTDNYSAVLATRILLGLGLGIYNSLAVSMISLFFQPPESVRLIGFQNSFQNFGSAIMTLIAGYLLLFNWHLSFGIYALAFVLAIMFYSFVPDTQRMPHLYKTRRKNTSNFSFSFGLFSAVIGMFTCMIFYTGITLKFTPLMELRNLATPTQSSVTLTVMLIVSGISALAFDRLSLLFKQNILLFALFLLGSGYFLITFSNNFVFASLGLIISGVSFSIYGPYFFSKTAALKNCTPEISAILLLVGANVGNFVTPFMFKLFGTLANYSLTAELIISSIIITVIFLSYIGILKSKLFLKSD</sequence>
<keyword evidence="4 7" id="KW-0812">Transmembrane</keyword>
<keyword evidence="8" id="KW-0732">Signal</keyword>
<dbReference type="Pfam" id="PF07690">
    <property type="entry name" value="MFS_1"/>
    <property type="match status" value="1"/>
</dbReference>
<reference evidence="10 11" key="1">
    <citation type="submission" date="2013-08" db="EMBL/GenBank/DDBJ databases">
        <title>Lactobacillus wasatchii sp. WDC04, a late gas producing bacteria isolated from aged chedder cheese.</title>
        <authorList>
            <person name="Oberg C.J."/>
            <person name="Culumber M."/>
            <person name="McMahon D.J."/>
            <person name="Broadbent J.R."/>
            <person name="Oberg T.S."/>
            <person name="Ortaki F."/>
        </authorList>
    </citation>
    <scope>NUCLEOTIDE SEQUENCE [LARGE SCALE GENOMIC DNA]</scope>
    <source>
        <strain evidence="10 11">WDC04</strain>
    </source>
</reference>
<dbReference type="InterPro" id="IPR036259">
    <property type="entry name" value="MFS_trans_sf"/>
</dbReference>
<dbReference type="Proteomes" id="UP000032279">
    <property type="component" value="Unassembled WGS sequence"/>
</dbReference>
<evidence type="ECO:0000256" key="1">
    <source>
        <dbReference type="ARBA" id="ARBA00004651"/>
    </source>
</evidence>
<feature type="chain" id="PRO_5039317276" description="Major facilitator superfamily (MFS) profile domain-containing protein" evidence="8">
    <location>
        <begin position="27"/>
        <end position="389"/>
    </location>
</feature>
<evidence type="ECO:0000256" key="6">
    <source>
        <dbReference type="ARBA" id="ARBA00023136"/>
    </source>
</evidence>
<dbReference type="InterPro" id="IPR050189">
    <property type="entry name" value="MFS_Efflux_Transporters"/>
</dbReference>
<dbReference type="PANTHER" id="PTHR43124">
    <property type="entry name" value="PURINE EFFLUX PUMP PBUE"/>
    <property type="match status" value="1"/>
</dbReference>
<dbReference type="OrthoDB" id="1650550at2"/>
<comment type="subcellular location">
    <subcellularLocation>
        <location evidence="1">Cell membrane</location>
        <topology evidence="1">Multi-pass membrane protein</topology>
    </subcellularLocation>
</comment>
<accession>A0A0D0YVT3</accession>
<evidence type="ECO:0000259" key="9">
    <source>
        <dbReference type="PROSITE" id="PS50850"/>
    </source>
</evidence>
<dbReference type="InterPro" id="IPR020846">
    <property type="entry name" value="MFS_dom"/>
</dbReference>
<dbReference type="RefSeq" id="WP_044010770.1">
    <property type="nucleotide sequence ID" value="NZ_AWTT01000021.1"/>
</dbReference>
<dbReference type="AlphaFoldDB" id="A0A0D0YVT3"/>
<dbReference type="InterPro" id="IPR011701">
    <property type="entry name" value="MFS"/>
</dbReference>
<gene>
    <name evidence="10" type="ORF">WDC_1023</name>
</gene>
<dbReference type="EMBL" id="AWTT01000021">
    <property type="protein sequence ID" value="KIS03389.1"/>
    <property type="molecule type" value="Genomic_DNA"/>
</dbReference>
<evidence type="ECO:0000313" key="11">
    <source>
        <dbReference type="Proteomes" id="UP000032279"/>
    </source>
</evidence>
<dbReference type="GO" id="GO:0005886">
    <property type="term" value="C:plasma membrane"/>
    <property type="evidence" value="ECO:0007669"/>
    <property type="project" value="UniProtKB-SubCell"/>
</dbReference>
<feature type="transmembrane region" description="Helical" evidence="7">
    <location>
        <begin position="138"/>
        <end position="157"/>
    </location>
</feature>
<feature type="transmembrane region" description="Helical" evidence="7">
    <location>
        <begin position="292"/>
        <end position="315"/>
    </location>
</feature>
<evidence type="ECO:0000256" key="7">
    <source>
        <dbReference type="SAM" id="Phobius"/>
    </source>
</evidence>
<dbReference type="PANTHER" id="PTHR43124:SF3">
    <property type="entry name" value="CHLORAMPHENICOL EFFLUX PUMP RV0191"/>
    <property type="match status" value="1"/>
</dbReference>
<evidence type="ECO:0000313" key="10">
    <source>
        <dbReference type="EMBL" id="KIS03389.1"/>
    </source>
</evidence>
<feature type="transmembrane region" description="Helical" evidence="7">
    <location>
        <begin position="353"/>
        <end position="379"/>
    </location>
</feature>
<feature type="transmembrane region" description="Helical" evidence="7">
    <location>
        <begin position="267"/>
        <end position="286"/>
    </location>
</feature>
<dbReference type="SUPFAM" id="SSF103473">
    <property type="entry name" value="MFS general substrate transporter"/>
    <property type="match status" value="1"/>
</dbReference>
<feature type="transmembrane region" description="Helical" evidence="7">
    <location>
        <begin position="73"/>
        <end position="91"/>
    </location>
</feature>
<organism evidence="10 11">
    <name type="scientific">Paucilactobacillus wasatchensis</name>
    <dbReference type="NCBI Taxonomy" id="1335616"/>
    <lineage>
        <taxon>Bacteria</taxon>
        <taxon>Bacillati</taxon>
        <taxon>Bacillota</taxon>
        <taxon>Bacilli</taxon>
        <taxon>Lactobacillales</taxon>
        <taxon>Lactobacillaceae</taxon>
        <taxon>Paucilactobacillus</taxon>
    </lineage>
</organism>
<evidence type="ECO:0000256" key="2">
    <source>
        <dbReference type="ARBA" id="ARBA00022448"/>
    </source>
</evidence>
<feature type="signal peptide" evidence="8">
    <location>
        <begin position="1"/>
        <end position="26"/>
    </location>
</feature>
<keyword evidence="2" id="KW-0813">Transport</keyword>
<dbReference type="Gene3D" id="1.20.1250.20">
    <property type="entry name" value="MFS general substrate transporter like domains"/>
    <property type="match status" value="1"/>
</dbReference>
<name>A0A0D0YVT3_9LACO</name>
<keyword evidence="5 7" id="KW-1133">Transmembrane helix</keyword>
<dbReference type="GO" id="GO:0022857">
    <property type="term" value="F:transmembrane transporter activity"/>
    <property type="evidence" value="ECO:0007669"/>
    <property type="project" value="InterPro"/>
</dbReference>
<feature type="transmembrane region" description="Helical" evidence="7">
    <location>
        <begin position="200"/>
        <end position="223"/>
    </location>
</feature>
<keyword evidence="6 7" id="KW-0472">Membrane</keyword>
<feature type="transmembrane region" description="Helical" evidence="7">
    <location>
        <begin position="46"/>
        <end position="66"/>
    </location>
</feature>
<feature type="transmembrane region" description="Helical" evidence="7">
    <location>
        <begin position="163"/>
        <end position="180"/>
    </location>
</feature>
<feature type="transmembrane region" description="Helical" evidence="7">
    <location>
        <begin position="243"/>
        <end position="260"/>
    </location>
</feature>
<keyword evidence="11" id="KW-1185">Reference proteome</keyword>
<evidence type="ECO:0000256" key="4">
    <source>
        <dbReference type="ARBA" id="ARBA00022692"/>
    </source>
</evidence>
<protein>
    <recommendedName>
        <fullName evidence="9">Major facilitator superfamily (MFS) profile domain-containing protein</fullName>
    </recommendedName>
</protein>
<proteinExistence type="predicted"/>